<proteinExistence type="predicted"/>
<gene>
    <name evidence="1" type="ORF">B0H17DRAFT_1145323</name>
</gene>
<evidence type="ECO:0000313" key="1">
    <source>
        <dbReference type="EMBL" id="KAJ7659450.1"/>
    </source>
</evidence>
<protein>
    <submittedName>
        <fullName evidence="1">Uncharacterized protein</fullName>
    </submittedName>
</protein>
<accession>A0AAD7CQY3</accession>
<sequence>MAIESKRRERRVRKGGNRLPKIKTRVVEWKEVGRTRANRATRTEQRMNINEDLQSAVSRSHGLALTREAGVPMSMSSNRIQVPFNLPYLKPASSRYSWPGTVPAISLAPAQLRAADGKGCTSAEGHLAQSASGDAAAAFRTGIGVRGLHRPPRQPQGFLRTDHTYSGSDARPCATAVAFCIECRASDGVQFDVGGGSDE</sequence>
<dbReference type="EMBL" id="JARKIE010000270">
    <property type="protein sequence ID" value="KAJ7659450.1"/>
    <property type="molecule type" value="Genomic_DNA"/>
</dbReference>
<name>A0AAD7CQY3_MYCRO</name>
<reference evidence="1" key="1">
    <citation type="submission" date="2023-03" db="EMBL/GenBank/DDBJ databases">
        <title>Massive genome expansion in bonnet fungi (Mycena s.s.) driven by repeated elements and novel gene families across ecological guilds.</title>
        <authorList>
            <consortium name="Lawrence Berkeley National Laboratory"/>
            <person name="Harder C.B."/>
            <person name="Miyauchi S."/>
            <person name="Viragh M."/>
            <person name="Kuo A."/>
            <person name="Thoen E."/>
            <person name="Andreopoulos B."/>
            <person name="Lu D."/>
            <person name="Skrede I."/>
            <person name="Drula E."/>
            <person name="Henrissat B."/>
            <person name="Morin E."/>
            <person name="Kohler A."/>
            <person name="Barry K."/>
            <person name="LaButti K."/>
            <person name="Morin E."/>
            <person name="Salamov A."/>
            <person name="Lipzen A."/>
            <person name="Mereny Z."/>
            <person name="Hegedus B."/>
            <person name="Baldrian P."/>
            <person name="Stursova M."/>
            <person name="Weitz H."/>
            <person name="Taylor A."/>
            <person name="Grigoriev I.V."/>
            <person name="Nagy L.G."/>
            <person name="Martin F."/>
            <person name="Kauserud H."/>
        </authorList>
    </citation>
    <scope>NUCLEOTIDE SEQUENCE</scope>
    <source>
        <strain evidence="1">CBHHK067</strain>
    </source>
</reference>
<evidence type="ECO:0000313" key="2">
    <source>
        <dbReference type="Proteomes" id="UP001221757"/>
    </source>
</evidence>
<organism evidence="1 2">
    <name type="scientific">Mycena rosella</name>
    <name type="common">Pink bonnet</name>
    <name type="synonym">Agaricus rosellus</name>
    <dbReference type="NCBI Taxonomy" id="1033263"/>
    <lineage>
        <taxon>Eukaryota</taxon>
        <taxon>Fungi</taxon>
        <taxon>Dikarya</taxon>
        <taxon>Basidiomycota</taxon>
        <taxon>Agaricomycotina</taxon>
        <taxon>Agaricomycetes</taxon>
        <taxon>Agaricomycetidae</taxon>
        <taxon>Agaricales</taxon>
        <taxon>Marasmiineae</taxon>
        <taxon>Mycenaceae</taxon>
        <taxon>Mycena</taxon>
    </lineage>
</organism>
<comment type="caution">
    <text evidence="1">The sequence shown here is derived from an EMBL/GenBank/DDBJ whole genome shotgun (WGS) entry which is preliminary data.</text>
</comment>
<dbReference type="Proteomes" id="UP001221757">
    <property type="component" value="Unassembled WGS sequence"/>
</dbReference>
<dbReference type="AlphaFoldDB" id="A0AAD7CQY3"/>
<keyword evidence="2" id="KW-1185">Reference proteome</keyword>